<reference evidence="5" key="1">
    <citation type="submission" date="2022-11" db="UniProtKB">
        <authorList>
            <consortium name="WormBaseParasite"/>
        </authorList>
    </citation>
    <scope>IDENTIFICATION</scope>
</reference>
<protein>
    <submittedName>
        <fullName evidence="5">Ras-GEF domain-containing protein</fullName>
    </submittedName>
</protein>
<evidence type="ECO:0000259" key="3">
    <source>
        <dbReference type="PROSITE" id="PS50009"/>
    </source>
</evidence>
<evidence type="ECO:0000256" key="1">
    <source>
        <dbReference type="ARBA" id="ARBA00022658"/>
    </source>
</evidence>
<dbReference type="Gene3D" id="1.10.840.10">
    <property type="entry name" value="Ras guanine-nucleotide exchange factors catalytic domain"/>
    <property type="match status" value="1"/>
</dbReference>
<dbReference type="GO" id="GO:0005085">
    <property type="term" value="F:guanyl-nucleotide exchange factor activity"/>
    <property type="evidence" value="ECO:0007669"/>
    <property type="project" value="UniProtKB-KW"/>
</dbReference>
<dbReference type="InterPro" id="IPR008937">
    <property type="entry name" value="Ras-like_GEF"/>
</dbReference>
<proteinExistence type="predicted"/>
<dbReference type="WBParaSite" id="nRc.2.0.1.t19127-RA">
    <property type="protein sequence ID" value="nRc.2.0.1.t19127-RA"/>
    <property type="gene ID" value="nRc.2.0.1.g19127"/>
</dbReference>
<dbReference type="SMART" id="SM00147">
    <property type="entry name" value="RasGEF"/>
    <property type="match status" value="1"/>
</dbReference>
<dbReference type="OMA" id="WINIAQC"/>
<feature type="domain" description="Ras-GEF" evidence="3">
    <location>
        <begin position="63"/>
        <end position="174"/>
    </location>
</feature>
<dbReference type="InterPro" id="IPR036964">
    <property type="entry name" value="RASGEF_cat_dom_sf"/>
</dbReference>
<evidence type="ECO:0000313" key="5">
    <source>
        <dbReference type="WBParaSite" id="nRc.2.0.1.t19127-RA"/>
    </source>
</evidence>
<dbReference type="AlphaFoldDB" id="A0A915J0B0"/>
<name>A0A915J0B0_ROMCU</name>
<dbReference type="Proteomes" id="UP000887565">
    <property type="component" value="Unplaced"/>
</dbReference>
<dbReference type="PROSITE" id="PS50009">
    <property type="entry name" value="RASGEF_CAT"/>
    <property type="match status" value="1"/>
</dbReference>
<dbReference type="GO" id="GO:0005886">
    <property type="term" value="C:plasma membrane"/>
    <property type="evidence" value="ECO:0007669"/>
    <property type="project" value="TreeGrafter"/>
</dbReference>
<organism evidence="4 5">
    <name type="scientific">Romanomermis culicivorax</name>
    <name type="common">Nematode worm</name>
    <dbReference type="NCBI Taxonomy" id="13658"/>
    <lineage>
        <taxon>Eukaryota</taxon>
        <taxon>Metazoa</taxon>
        <taxon>Ecdysozoa</taxon>
        <taxon>Nematoda</taxon>
        <taxon>Enoplea</taxon>
        <taxon>Dorylaimia</taxon>
        <taxon>Mermithida</taxon>
        <taxon>Mermithoidea</taxon>
        <taxon>Mermithidae</taxon>
        <taxon>Romanomermis</taxon>
    </lineage>
</organism>
<dbReference type="GO" id="GO:0007265">
    <property type="term" value="P:Ras protein signal transduction"/>
    <property type="evidence" value="ECO:0007669"/>
    <property type="project" value="TreeGrafter"/>
</dbReference>
<dbReference type="SUPFAM" id="SSF48366">
    <property type="entry name" value="Ras GEF"/>
    <property type="match status" value="1"/>
</dbReference>
<dbReference type="PANTHER" id="PTHR23113">
    <property type="entry name" value="GUANINE NUCLEOTIDE EXCHANGE FACTOR"/>
    <property type="match status" value="1"/>
</dbReference>
<evidence type="ECO:0000313" key="4">
    <source>
        <dbReference type="Proteomes" id="UP000887565"/>
    </source>
</evidence>
<dbReference type="InterPro" id="IPR001895">
    <property type="entry name" value="RASGEF_cat_dom"/>
</dbReference>
<dbReference type="PANTHER" id="PTHR23113:SF368">
    <property type="entry name" value="CELL DIVISION CONTROL PROTEIN 25"/>
    <property type="match status" value="1"/>
</dbReference>
<evidence type="ECO:0000256" key="2">
    <source>
        <dbReference type="PROSITE-ProRule" id="PRU00168"/>
    </source>
</evidence>
<keyword evidence="1 2" id="KW-0344">Guanine-nucleotide releasing factor</keyword>
<sequence length="174" mass="19940">MPLVERRCSEKIQNYKQSSDAFFNDSEEDEDDENPAFLPSVNNHKASHAKEFDPVTFCVTKVNPKDFANQLTLLDLPVFKAIKPDELSSCAWNTKDKMVHAPNVVAFIRRFNQVCLWCQKEIISRDKVKLRGEILSHFIKITRKLLQLNNLHSAFAILSALQSTAIHPLTKTWA</sequence>
<keyword evidence="4" id="KW-1185">Reference proteome</keyword>
<dbReference type="InterPro" id="IPR023578">
    <property type="entry name" value="Ras_GEF_dom_sf"/>
</dbReference>
<dbReference type="Pfam" id="PF00617">
    <property type="entry name" value="RasGEF"/>
    <property type="match status" value="1"/>
</dbReference>
<accession>A0A915J0B0</accession>